<dbReference type="SUPFAM" id="SSF51261">
    <property type="entry name" value="Duplicated hybrid motif"/>
    <property type="match status" value="1"/>
</dbReference>
<dbReference type="PANTHER" id="PTHR21666:SF289">
    <property type="entry name" value="L-ALA--D-GLU ENDOPEPTIDASE"/>
    <property type="match status" value="1"/>
</dbReference>
<evidence type="ECO:0000259" key="2">
    <source>
        <dbReference type="Pfam" id="PF01551"/>
    </source>
</evidence>
<dbReference type="PANTHER" id="PTHR21666">
    <property type="entry name" value="PEPTIDASE-RELATED"/>
    <property type="match status" value="1"/>
</dbReference>
<dbReference type="InterPro" id="IPR050570">
    <property type="entry name" value="Cell_wall_metabolism_enzyme"/>
</dbReference>
<dbReference type="EMBL" id="CAEZYQ010000002">
    <property type="protein sequence ID" value="CAB4729959.1"/>
    <property type="molecule type" value="Genomic_DNA"/>
</dbReference>
<keyword evidence="1" id="KW-0732">Signal</keyword>
<feature type="domain" description="M23ase beta-sheet core" evidence="2">
    <location>
        <begin position="70"/>
        <end position="165"/>
    </location>
</feature>
<evidence type="ECO:0000256" key="1">
    <source>
        <dbReference type="ARBA" id="ARBA00022729"/>
    </source>
</evidence>
<dbReference type="GO" id="GO:0004222">
    <property type="term" value="F:metalloendopeptidase activity"/>
    <property type="evidence" value="ECO:0007669"/>
    <property type="project" value="TreeGrafter"/>
</dbReference>
<dbReference type="InterPro" id="IPR011055">
    <property type="entry name" value="Dup_hybrid_motif"/>
</dbReference>
<proteinExistence type="predicted"/>
<sequence length="212" mass="21442">MRSLLTVLLVLSLLGAPATAAPPDVGREGALPAAGVATDGATDPVGTWPLHPDPPVVHGFDPPSSPWGAGHRGVDLLGRPGQPVRSALPGTVSYAGVLAGRGVVVVSHGATRTTYQPVAAAADLAVGDPVGAGERLGVLEAAGSHCAPRSCLHWGWLEGTTYLDPLRLVGLGPVRLLPFLGEGTAPAGVPARATRPVAVLPLLPTPPVPSWW</sequence>
<accession>A0A6J6S652</accession>
<dbReference type="InterPro" id="IPR016047">
    <property type="entry name" value="M23ase_b-sheet_dom"/>
</dbReference>
<gene>
    <name evidence="3" type="ORF">UFOPK2761_00429</name>
</gene>
<dbReference type="CDD" id="cd12797">
    <property type="entry name" value="M23_peptidase"/>
    <property type="match status" value="1"/>
</dbReference>
<dbReference type="Gene3D" id="2.70.70.10">
    <property type="entry name" value="Glucose Permease (Domain IIA)"/>
    <property type="match status" value="1"/>
</dbReference>
<organism evidence="3">
    <name type="scientific">freshwater metagenome</name>
    <dbReference type="NCBI Taxonomy" id="449393"/>
    <lineage>
        <taxon>unclassified sequences</taxon>
        <taxon>metagenomes</taxon>
        <taxon>ecological metagenomes</taxon>
    </lineage>
</organism>
<protein>
    <submittedName>
        <fullName evidence="3">Unannotated protein</fullName>
    </submittedName>
</protein>
<name>A0A6J6S652_9ZZZZ</name>
<dbReference type="Pfam" id="PF01551">
    <property type="entry name" value="Peptidase_M23"/>
    <property type="match status" value="1"/>
</dbReference>
<dbReference type="AlphaFoldDB" id="A0A6J6S652"/>
<evidence type="ECO:0000313" key="3">
    <source>
        <dbReference type="EMBL" id="CAB4729959.1"/>
    </source>
</evidence>
<reference evidence="3" key="1">
    <citation type="submission" date="2020-05" db="EMBL/GenBank/DDBJ databases">
        <authorList>
            <person name="Chiriac C."/>
            <person name="Salcher M."/>
            <person name="Ghai R."/>
            <person name="Kavagutti S V."/>
        </authorList>
    </citation>
    <scope>NUCLEOTIDE SEQUENCE</scope>
</reference>